<dbReference type="GO" id="GO:0004072">
    <property type="term" value="F:aspartate kinase activity"/>
    <property type="evidence" value="ECO:0007669"/>
    <property type="project" value="UniProtKB-EC"/>
</dbReference>
<proteinExistence type="inferred from homology"/>
<dbReference type="SUPFAM" id="SSF55021">
    <property type="entry name" value="ACT-like"/>
    <property type="match status" value="1"/>
</dbReference>
<dbReference type="InterPro" id="IPR042199">
    <property type="entry name" value="AsparK_Bifunc_asparK/hSer_DH"/>
</dbReference>
<evidence type="ECO:0000256" key="5">
    <source>
        <dbReference type="ARBA" id="ARBA00022777"/>
    </source>
</evidence>
<name>A0A939G8H7_9BACT</name>
<comment type="pathway">
    <text evidence="9">Amino-acid biosynthesis; L-threonine biosynthesis; L-threonine from L-aspartate: step 1/5.</text>
</comment>
<dbReference type="AlphaFoldDB" id="A0A939G8H7"/>
<dbReference type="GO" id="GO:0009089">
    <property type="term" value="P:lysine biosynthetic process via diaminopimelate"/>
    <property type="evidence" value="ECO:0007669"/>
    <property type="project" value="TreeGrafter"/>
</dbReference>
<dbReference type="InterPro" id="IPR045865">
    <property type="entry name" value="ACT-like_dom_sf"/>
</dbReference>
<keyword evidence="3 8" id="KW-0808">Transferase</keyword>
<evidence type="ECO:0000256" key="3">
    <source>
        <dbReference type="ARBA" id="ARBA00022679"/>
    </source>
</evidence>
<comment type="catalytic activity">
    <reaction evidence="7 8">
        <text>L-aspartate + ATP = 4-phospho-L-aspartate + ADP</text>
        <dbReference type="Rhea" id="RHEA:23776"/>
        <dbReference type="ChEBI" id="CHEBI:29991"/>
        <dbReference type="ChEBI" id="CHEBI:30616"/>
        <dbReference type="ChEBI" id="CHEBI:57535"/>
        <dbReference type="ChEBI" id="CHEBI:456216"/>
        <dbReference type="EC" id="2.7.2.4"/>
    </reaction>
</comment>
<dbReference type="InterPro" id="IPR036393">
    <property type="entry name" value="AceGlu_kinase-like_sf"/>
</dbReference>
<dbReference type="SUPFAM" id="SSF53633">
    <property type="entry name" value="Carbamate kinase-like"/>
    <property type="match status" value="1"/>
</dbReference>
<dbReference type="InterPro" id="IPR001341">
    <property type="entry name" value="Asp_kinase"/>
</dbReference>
<keyword evidence="12" id="KW-1185">Reference proteome</keyword>
<comment type="pathway">
    <text evidence="1 9">Amino-acid biosynthesis; L-lysine biosynthesis via DAP pathway; (S)-tetrahydrodipicolinate from L-aspartate: step 1/4.</text>
</comment>
<dbReference type="GO" id="GO:0005829">
    <property type="term" value="C:cytosol"/>
    <property type="evidence" value="ECO:0007669"/>
    <property type="project" value="TreeGrafter"/>
</dbReference>
<keyword evidence="6" id="KW-0067">ATP-binding</keyword>
<gene>
    <name evidence="11" type="ORF">J2I48_18115</name>
</gene>
<organism evidence="11 12">
    <name type="scientific">Fibrella aquatilis</name>
    <dbReference type="NCBI Taxonomy" id="2817059"/>
    <lineage>
        <taxon>Bacteria</taxon>
        <taxon>Pseudomonadati</taxon>
        <taxon>Bacteroidota</taxon>
        <taxon>Cytophagia</taxon>
        <taxon>Cytophagales</taxon>
        <taxon>Spirosomataceae</taxon>
        <taxon>Fibrella</taxon>
    </lineage>
</organism>
<evidence type="ECO:0000256" key="2">
    <source>
        <dbReference type="ARBA" id="ARBA00010122"/>
    </source>
</evidence>
<comment type="caution">
    <text evidence="11">The sequence shown here is derived from an EMBL/GenBank/DDBJ whole genome shotgun (WGS) entry which is preliminary data.</text>
</comment>
<dbReference type="NCBIfam" id="TIGR00657">
    <property type="entry name" value="asp_kinases"/>
    <property type="match status" value="1"/>
</dbReference>
<evidence type="ECO:0000313" key="11">
    <source>
        <dbReference type="EMBL" id="MBO0932930.1"/>
    </source>
</evidence>
<reference evidence="11 12" key="1">
    <citation type="submission" date="2021-03" db="EMBL/GenBank/DDBJ databases">
        <title>Fibrella sp. HMF5036 genome sequencing and assembly.</title>
        <authorList>
            <person name="Kang H."/>
            <person name="Kim H."/>
            <person name="Bae S."/>
            <person name="Joh K."/>
        </authorList>
    </citation>
    <scope>NUCLEOTIDE SEQUENCE [LARGE SCALE GENOMIC DNA]</scope>
    <source>
        <strain evidence="11 12">HMF5036</strain>
    </source>
</reference>
<dbReference type="PANTHER" id="PTHR21499">
    <property type="entry name" value="ASPARTATE KINASE"/>
    <property type="match status" value="1"/>
</dbReference>
<keyword evidence="9" id="KW-0028">Amino-acid biosynthesis</keyword>
<dbReference type="EMBL" id="JAFMYU010000015">
    <property type="protein sequence ID" value="MBO0932930.1"/>
    <property type="molecule type" value="Genomic_DNA"/>
</dbReference>
<feature type="domain" description="Aspartate/glutamate/uridylate kinase" evidence="10">
    <location>
        <begin position="3"/>
        <end position="281"/>
    </location>
</feature>
<dbReference type="EC" id="2.7.2.4" evidence="8"/>
<evidence type="ECO:0000256" key="9">
    <source>
        <dbReference type="RuleBase" id="RU004249"/>
    </source>
</evidence>
<evidence type="ECO:0000256" key="8">
    <source>
        <dbReference type="RuleBase" id="RU003448"/>
    </source>
</evidence>
<comment type="pathway">
    <text evidence="9">Amino-acid biosynthesis; L-methionine biosynthesis via de novo pathway; L-homoserine from L-aspartate: step 1/3.</text>
</comment>
<evidence type="ECO:0000259" key="10">
    <source>
        <dbReference type="Pfam" id="PF00696"/>
    </source>
</evidence>
<evidence type="ECO:0000256" key="6">
    <source>
        <dbReference type="ARBA" id="ARBA00022840"/>
    </source>
</evidence>
<accession>A0A939G8H7</accession>
<dbReference type="Gene3D" id="1.20.120.1320">
    <property type="entry name" value="Aspartokinase, catalytic domain"/>
    <property type="match status" value="1"/>
</dbReference>
<evidence type="ECO:0000313" key="12">
    <source>
        <dbReference type="Proteomes" id="UP000664795"/>
    </source>
</evidence>
<protein>
    <recommendedName>
        <fullName evidence="8">Aspartokinase</fullName>
        <ecNumber evidence="8">2.7.2.4</ecNumber>
    </recommendedName>
</protein>
<comment type="similarity">
    <text evidence="2 8">Belongs to the aspartokinase family.</text>
</comment>
<dbReference type="GO" id="GO:0009090">
    <property type="term" value="P:homoserine biosynthetic process"/>
    <property type="evidence" value="ECO:0007669"/>
    <property type="project" value="TreeGrafter"/>
</dbReference>
<evidence type="ECO:0000256" key="1">
    <source>
        <dbReference type="ARBA" id="ARBA00004766"/>
    </source>
</evidence>
<dbReference type="GO" id="GO:0005524">
    <property type="term" value="F:ATP binding"/>
    <property type="evidence" value="ECO:0007669"/>
    <property type="project" value="UniProtKB-KW"/>
</dbReference>
<evidence type="ECO:0000256" key="4">
    <source>
        <dbReference type="ARBA" id="ARBA00022741"/>
    </source>
</evidence>
<sequence>MAIFKFGGASVRDAAGVRNLTSILQTYAGQPLSVVISAMGKTTNALETVVDSYWAGNTDEALKRWAVVEANHLTISSELSLSEQDTQPVQAHLDAVRALLRMPPVGSYDQVYDQLVSMGEILSTQLVTAYLRQQGLPARWTDARQLISTDATFREGRVDWTVTKNQLRAAMPAATTGTAEIMITQGFIGSTSTGETTTLGREGSDYTAAILAYCLDAESVTIWKDVPGVLNADPKYFDDTVLLTALTYQDATELAYYGATVIHPKTIKPLQNKGIPLYVRSFLQPTQPGTVVGVAEVSSPVASFIFKVNQWLISLHPTDFSFITEDNLSLIFSELSAAGLKINLMQQTALNFSFVVDNRPDRIERLFAALRPHFRVNYNEGLELITIRHYNQATIDRVLIDKTLLLEQKSRTTVQLVVREG</sequence>
<dbReference type="Pfam" id="PF00696">
    <property type="entry name" value="AA_kinase"/>
    <property type="match status" value="1"/>
</dbReference>
<dbReference type="Proteomes" id="UP000664795">
    <property type="component" value="Unassembled WGS sequence"/>
</dbReference>
<evidence type="ECO:0000256" key="7">
    <source>
        <dbReference type="ARBA" id="ARBA00047872"/>
    </source>
</evidence>
<keyword evidence="4" id="KW-0547">Nucleotide-binding</keyword>
<dbReference type="PANTHER" id="PTHR21499:SF59">
    <property type="entry name" value="ASPARTOKINASE"/>
    <property type="match status" value="1"/>
</dbReference>
<dbReference type="Gene3D" id="3.40.1160.10">
    <property type="entry name" value="Acetylglutamate kinase-like"/>
    <property type="match status" value="1"/>
</dbReference>
<keyword evidence="5 8" id="KW-0418">Kinase</keyword>
<dbReference type="InterPro" id="IPR001048">
    <property type="entry name" value="Asp/Glu/Uridylate_kinase"/>
</dbReference>